<feature type="compositionally biased region" description="Basic residues" evidence="1">
    <location>
        <begin position="193"/>
        <end position="215"/>
    </location>
</feature>
<feature type="region of interest" description="Disordered" evidence="1">
    <location>
        <begin position="172"/>
        <end position="251"/>
    </location>
</feature>
<feature type="compositionally biased region" description="Low complexity" evidence="1">
    <location>
        <begin position="234"/>
        <end position="250"/>
    </location>
</feature>
<dbReference type="Proteomes" id="UP000816034">
    <property type="component" value="Unassembled WGS sequence"/>
</dbReference>
<protein>
    <submittedName>
        <fullName evidence="2">Uncharacterized protein</fullName>
    </submittedName>
</protein>
<dbReference type="AlphaFoldDB" id="A0AA88GVZ2"/>
<comment type="caution">
    <text evidence="2">The sequence shown here is derived from an EMBL/GenBank/DDBJ whole genome shotgun (WGS) entry which is preliminary data.</text>
</comment>
<name>A0AA88GVZ2_NAELO</name>
<dbReference type="RefSeq" id="XP_044552029.1">
    <property type="nucleotide sequence ID" value="XM_044698993.1"/>
</dbReference>
<accession>A0AA88GVZ2</accession>
<evidence type="ECO:0000313" key="3">
    <source>
        <dbReference type="Proteomes" id="UP000816034"/>
    </source>
</evidence>
<feature type="compositionally biased region" description="Low complexity" evidence="1">
    <location>
        <begin position="10"/>
        <end position="22"/>
    </location>
</feature>
<proteinExistence type="predicted"/>
<evidence type="ECO:0000313" key="2">
    <source>
        <dbReference type="EMBL" id="KAG2388037.1"/>
    </source>
</evidence>
<feature type="compositionally biased region" description="Polar residues" evidence="1">
    <location>
        <begin position="181"/>
        <end position="192"/>
    </location>
</feature>
<keyword evidence="3" id="KW-1185">Reference proteome</keyword>
<evidence type="ECO:0000256" key="1">
    <source>
        <dbReference type="SAM" id="MobiDB-lite"/>
    </source>
</evidence>
<sequence>MTTVSHKTSLLEQLQLSPSRSSSHLDHHHHSMNTIIHNCEMTHTRSCSQANLFPNMVSCSSSSPMLNLDVQDFITCYMKMMMNRNDHFTPLLVNHDDENSQQPQLQEMEWMNVHHSLKQDHSKEYQDEKPQRFEIHNEEKDEEFNMMHSCPISSPPPLLPPHSTMMIHHTPTLPLSLPPTNEMNTTTISTSKRTNRSRLKSSCCSKKKNSNHKGISKPSKLVLYKKKHQPDQNSSLSIHTHSSNHSTTKSLASSVVPKIESMQFTFPSWTFHLLNTTTPDEGETHSPTCCKTLSNSSQKLPGLSPSSSTNNVVKFKAQKISPYHTL</sequence>
<dbReference type="EMBL" id="PYSW02000011">
    <property type="protein sequence ID" value="KAG2388037.1"/>
    <property type="molecule type" value="Genomic_DNA"/>
</dbReference>
<organism evidence="2 3">
    <name type="scientific">Naegleria lovaniensis</name>
    <name type="common">Amoeba</name>
    <dbReference type="NCBI Taxonomy" id="51637"/>
    <lineage>
        <taxon>Eukaryota</taxon>
        <taxon>Discoba</taxon>
        <taxon>Heterolobosea</taxon>
        <taxon>Tetramitia</taxon>
        <taxon>Eutetramitia</taxon>
        <taxon>Vahlkampfiidae</taxon>
        <taxon>Naegleria</taxon>
    </lineage>
</organism>
<feature type="region of interest" description="Disordered" evidence="1">
    <location>
        <begin position="1"/>
        <end position="27"/>
    </location>
</feature>
<dbReference type="GeneID" id="68093343"/>
<gene>
    <name evidence="2" type="ORF">C9374_000887</name>
</gene>
<feature type="region of interest" description="Disordered" evidence="1">
    <location>
        <begin position="282"/>
        <end position="308"/>
    </location>
</feature>
<reference evidence="2 3" key="1">
    <citation type="journal article" date="2018" name="BMC Genomics">
        <title>The genome of Naegleria lovaniensis, the basis for a comparative approach to unravel pathogenicity factors of the human pathogenic amoeba N. fowleri.</title>
        <authorList>
            <person name="Liechti N."/>
            <person name="Schurch N."/>
            <person name="Bruggmann R."/>
            <person name="Wittwer M."/>
        </authorList>
    </citation>
    <scope>NUCLEOTIDE SEQUENCE [LARGE SCALE GENOMIC DNA]</scope>
    <source>
        <strain evidence="2 3">ATCC 30569</strain>
    </source>
</reference>